<dbReference type="Proteomes" id="UP001287356">
    <property type="component" value="Unassembled WGS sequence"/>
</dbReference>
<evidence type="ECO:0000313" key="2">
    <source>
        <dbReference type="Proteomes" id="UP001287356"/>
    </source>
</evidence>
<comment type="caution">
    <text evidence="1">The sequence shown here is derived from an EMBL/GenBank/DDBJ whole genome shotgun (WGS) entry which is preliminary data.</text>
</comment>
<reference evidence="1" key="1">
    <citation type="journal article" date="2023" name="Mol. Phylogenet. Evol.">
        <title>Genome-scale phylogeny and comparative genomics of the fungal order Sordariales.</title>
        <authorList>
            <person name="Hensen N."/>
            <person name="Bonometti L."/>
            <person name="Westerberg I."/>
            <person name="Brannstrom I.O."/>
            <person name="Guillou S."/>
            <person name="Cros-Aarteil S."/>
            <person name="Calhoun S."/>
            <person name="Haridas S."/>
            <person name="Kuo A."/>
            <person name="Mondo S."/>
            <person name="Pangilinan J."/>
            <person name="Riley R."/>
            <person name="LaButti K."/>
            <person name="Andreopoulos B."/>
            <person name="Lipzen A."/>
            <person name="Chen C."/>
            <person name="Yan M."/>
            <person name="Daum C."/>
            <person name="Ng V."/>
            <person name="Clum A."/>
            <person name="Steindorff A."/>
            <person name="Ohm R.A."/>
            <person name="Martin F."/>
            <person name="Silar P."/>
            <person name="Natvig D.O."/>
            <person name="Lalanne C."/>
            <person name="Gautier V."/>
            <person name="Ament-Velasquez S.L."/>
            <person name="Kruys A."/>
            <person name="Hutchinson M.I."/>
            <person name="Powell A.J."/>
            <person name="Barry K."/>
            <person name="Miller A.N."/>
            <person name="Grigoriev I.V."/>
            <person name="Debuchy R."/>
            <person name="Gladieux P."/>
            <person name="Hiltunen Thoren M."/>
            <person name="Johannesson H."/>
        </authorList>
    </citation>
    <scope>NUCLEOTIDE SEQUENCE</scope>
    <source>
        <strain evidence="1">CBS 958.72</strain>
    </source>
</reference>
<protein>
    <submittedName>
        <fullName evidence="1">Uncharacterized protein</fullName>
    </submittedName>
</protein>
<gene>
    <name evidence="1" type="ORF">B0T24DRAFT_414403</name>
</gene>
<accession>A0AAE0JXK8</accession>
<reference evidence="1" key="2">
    <citation type="submission" date="2023-06" db="EMBL/GenBank/DDBJ databases">
        <authorList>
            <consortium name="Lawrence Berkeley National Laboratory"/>
            <person name="Haridas S."/>
            <person name="Hensen N."/>
            <person name="Bonometti L."/>
            <person name="Westerberg I."/>
            <person name="Brannstrom I.O."/>
            <person name="Guillou S."/>
            <person name="Cros-Aarteil S."/>
            <person name="Calhoun S."/>
            <person name="Kuo A."/>
            <person name="Mondo S."/>
            <person name="Pangilinan J."/>
            <person name="Riley R."/>
            <person name="Labutti K."/>
            <person name="Andreopoulos B."/>
            <person name="Lipzen A."/>
            <person name="Chen C."/>
            <person name="Yanf M."/>
            <person name="Daum C."/>
            <person name="Ng V."/>
            <person name="Clum A."/>
            <person name="Steindorff A."/>
            <person name="Ohm R."/>
            <person name="Martin F."/>
            <person name="Silar P."/>
            <person name="Natvig D."/>
            <person name="Lalanne C."/>
            <person name="Gautier V."/>
            <person name="Ament-Velasquez S.L."/>
            <person name="Kruys A."/>
            <person name="Hutchinson M.I."/>
            <person name="Powell A.J."/>
            <person name="Barry K."/>
            <person name="Miller A.N."/>
            <person name="Grigoriev I.V."/>
            <person name="Debuchy R."/>
            <person name="Gladieux P."/>
            <person name="Thoren M.H."/>
            <person name="Johannesson H."/>
        </authorList>
    </citation>
    <scope>NUCLEOTIDE SEQUENCE</scope>
    <source>
        <strain evidence="1">CBS 958.72</strain>
    </source>
</reference>
<proteinExistence type="predicted"/>
<dbReference type="AlphaFoldDB" id="A0AAE0JXK8"/>
<dbReference type="EMBL" id="JAULSN010000008">
    <property type="protein sequence ID" value="KAK3366143.1"/>
    <property type="molecule type" value="Genomic_DNA"/>
</dbReference>
<organism evidence="1 2">
    <name type="scientific">Lasiosphaeria ovina</name>
    <dbReference type="NCBI Taxonomy" id="92902"/>
    <lineage>
        <taxon>Eukaryota</taxon>
        <taxon>Fungi</taxon>
        <taxon>Dikarya</taxon>
        <taxon>Ascomycota</taxon>
        <taxon>Pezizomycotina</taxon>
        <taxon>Sordariomycetes</taxon>
        <taxon>Sordariomycetidae</taxon>
        <taxon>Sordariales</taxon>
        <taxon>Lasiosphaeriaceae</taxon>
        <taxon>Lasiosphaeria</taxon>
    </lineage>
</organism>
<evidence type="ECO:0000313" key="1">
    <source>
        <dbReference type="EMBL" id="KAK3366143.1"/>
    </source>
</evidence>
<sequence>MEGFGSRTRQEASFLCMTGGGSTGFLSSLYATIICFGGHYNNTLDMAIYLQERVEDLAYTILGKPEWDDLETRPPSPSRSWEQFGQRDFRVWRRAAAASRSQQYQSSLCLFSSYDQDDIMQHYSRVAPRYPVAGRRAIQKRLAVCVFVVWCRNADINTLILKPIICNRKQHPTPRTKC</sequence>
<name>A0AAE0JXK8_9PEZI</name>
<keyword evidence="2" id="KW-1185">Reference proteome</keyword>